<dbReference type="RefSeq" id="WP_012787171.1">
    <property type="nucleotide sequence ID" value="NC_013131.1"/>
</dbReference>
<dbReference type="KEGG" id="cai:Caci_2969"/>
<dbReference type="EMBL" id="CP001700">
    <property type="protein sequence ID" value="ACU71878.1"/>
    <property type="molecule type" value="Genomic_DNA"/>
</dbReference>
<dbReference type="AlphaFoldDB" id="C7Q2Y6"/>
<dbReference type="HOGENOM" id="CLU_1193083_0_0_11"/>
<dbReference type="Proteomes" id="UP000000851">
    <property type="component" value="Chromosome"/>
</dbReference>
<reference evidence="1 2" key="1">
    <citation type="journal article" date="2009" name="Stand. Genomic Sci.">
        <title>Complete genome sequence of Catenulispora acidiphila type strain (ID 139908).</title>
        <authorList>
            <person name="Copeland A."/>
            <person name="Lapidus A."/>
            <person name="Glavina Del Rio T."/>
            <person name="Nolan M."/>
            <person name="Lucas S."/>
            <person name="Chen F."/>
            <person name="Tice H."/>
            <person name="Cheng J.F."/>
            <person name="Bruce D."/>
            <person name="Goodwin L."/>
            <person name="Pitluck S."/>
            <person name="Mikhailova N."/>
            <person name="Pati A."/>
            <person name="Ivanova N."/>
            <person name="Mavromatis K."/>
            <person name="Chen A."/>
            <person name="Palaniappan K."/>
            <person name="Chain P."/>
            <person name="Land M."/>
            <person name="Hauser L."/>
            <person name="Chang Y.J."/>
            <person name="Jeffries C.D."/>
            <person name="Chertkov O."/>
            <person name="Brettin T."/>
            <person name="Detter J.C."/>
            <person name="Han C."/>
            <person name="Ali Z."/>
            <person name="Tindall B.J."/>
            <person name="Goker M."/>
            <person name="Bristow J."/>
            <person name="Eisen J.A."/>
            <person name="Markowitz V."/>
            <person name="Hugenholtz P."/>
            <person name="Kyrpides N.C."/>
            <person name="Klenk H.P."/>
        </authorList>
    </citation>
    <scope>NUCLEOTIDE SEQUENCE [LARGE SCALE GENOMIC DNA]</scope>
    <source>
        <strain evidence="2">DSM 44928 / JCM 14897 / NBRC 102108 / NRRL B-24433 / ID139908</strain>
    </source>
</reference>
<organism evidence="1 2">
    <name type="scientific">Catenulispora acidiphila (strain DSM 44928 / JCM 14897 / NBRC 102108 / NRRL B-24433 / ID139908)</name>
    <dbReference type="NCBI Taxonomy" id="479433"/>
    <lineage>
        <taxon>Bacteria</taxon>
        <taxon>Bacillati</taxon>
        <taxon>Actinomycetota</taxon>
        <taxon>Actinomycetes</taxon>
        <taxon>Catenulisporales</taxon>
        <taxon>Catenulisporaceae</taxon>
        <taxon>Catenulispora</taxon>
    </lineage>
</organism>
<evidence type="ECO:0000313" key="2">
    <source>
        <dbReference type="Proteomes" id="UP000000851"/>
    </source>
</evidence>
<evidence type="ECO:0000313" key="1">
    <source>
        <dbReference type="EMBL" id="ACU71878.1"/>
    </source>
</evidence>
<name>C7Q2Y6_CATAD</name>
<dbReference type="InParanoid" id="C7Q2Y6"/>
<gene>
    <name evidence="1" type="ordered locus">Caci_2969</name>
</gene>
<sequence length="232" mass="25987">MYEVSIRCEKSGFGSSCMYAGGWRTNDLSEPEPAEWGAAFAEHGWVVRDGLHYCPRHDPAKEGECVRIGLEYVELAPGVRARWPQAQQDGDSIAVEVQRDGLVELAMANEREKARIAFEVQDGGLPDFTAEDWGKLRRFAPGLVDAILDASPMERREYVVSASEPAELRTPEEWGERYGVDIMDPDGWRSADAPAWTEPITLADFYERARRCTVRNCATVDWLRIACDAKGS</sequence>
<keyword evidence="2" id="KW-1185">Reference proteome</keyword>
<dbReference type="STRING" id="479433.Caci_2969"/>
<proteinExistence type="predicted"/>
<accession>C7Q2Y6</accession>
<protein>
    <submittedName>
        <fullName evidence="1">Uncharacterized protein</fullName>
    </submittedName>
</protein>